<dbReference type="EMBL" id="JAURUO010000019">
    <property type="protein sequence ID" value="MDP9729675.1"/>
    <property type="molecule type" value="Genomic_DNA"/>
</dbReference>
<protein>
    <submittedName>
        <fullName evidence="1">Uncharacterized protein</fullName>
    </submittedName>
</protein>
<evidence type="ECO:0000313" key="1">
    <source>
        <dbReference type="EMBL" id="MDP9729675.1"/>
    </source>
</evidence>
<sequence length="54" mass="6274">MEEVRIVQVVHQEDAPEESVRWIRRLITKFLVEQAKASPKDIGMLLKEIDSKPS</sequence>
<name>A0ABT9LZG5_9BACL</name>
<gene>
    <name evidence="1" type="ORF">J2S04_002649</name>
</gene>
<accession>A0ABT9LZG5</accession>
<comment type="caution">
    <text evidence="1">The sequence shown here is derived from an EMBL/GenBank/DDBJ whole genome shotgun (WGS) entry which is preliminary data.</text>
</comment>
<dbReference type="Proteomes" id="UP001229209">
    <property type="component" value="Unassembled WGS sequence"/>
</dbReference>
<organism evidence="1 2">
    <name type="scientific">Alicyclobacillus tolerans</name>
    <dbReference type="NCBI Taxonomy" id="90970"/>
    <lineage>
        <taxon>Bacteria</taxon>
        <taxon>Bacillati</taxon>
        <taxon>Bacillota</taxon>
        <taxon>Bacilli</taxon>
        <taxon>Bacillales</taxon>
        <taxon>Alicyclobacillaceae</taxon>
        <taxon>Alicyclobacillus</taxon>
    </lineage>
</organism>
<keyword evidence="2" id="KW-1185">Reference proteome</keyword>
<dbReference type="RefSeq" id="WP_306955481.1">
    <property type="nucleotide sequence ID" value="NZ_JAURUO010000019.1"/>
</dbReference>
<reference evidence="1 2" key="1">
    <citation type="submission" date="2023-07" db="EMBL/GenBank/DDBJ databases">
        <title>Genomic Encyclopedia of Type Strains, Phase IV (KMG-IV): sequencing the most valuable type-strain genomes for metagenomic binning, comparative biology and taxonomic classification.</title>
        <authorList>
            <person name="Goeker M."/>
        </authorList>
    </citation>
    <scope>NUCLEOTIDE SEQUENCE [LARGE SCALE GENOMIC DNA]</scope>
    <source>
        <strain evidence="1 2">DSM 25924</strain>
    </source>
</reference>
<proteinExistence type="predicted"/>
<evidence type="ECO:0000313" key="2">
    <source>
        <dbReference type="Proteomes" id="UP001229209"/>
    </source>
</evidence>